<evidence type="ECO:0000313" key="6">
    <source>
        <dbReference type="EMBL" id="SMC98663.1"/>
    </source>
</evidence>
<dbReference type="SUPFAM" id="SSF46689">
    <property type="entry name" value="Homeodomain-like"/>
    <property type="match status" value="1"/>
</dbReference>
<dbReference type="InterPro" id="IPR001647">
    <property type="entry name" value="HTH_TetR"/>
</dbReference>
<dbReference type="InterPro" id="IPR039536">
    <property type="entry name" value="TetR_C_Proteobacteria"/>
</dbReference>
<dbReference type="AlphaFoldDB" id="A0A1W2DMQ2"/>
<keyword evidence="1" id="KW-0805">Transcription regulation</keyword>
<dbReference type="EMBL" id="FWXV01000002">
    <property type="protein sequence ID" value="SMC98663.1"/>
    <property type="molecule type" value="Genomic_DNA"/>
</dbReference>
<dbReference type="Pfam" id="PF00440">
    <property type="entry name" value="TetR_N"/>
    <property type="match status" value="1"/>
</dbReference>
<feature type="DNA-binding region" description="H-T-H motif" evidence="4">
    <location>
        <begin position="27"/>
        <end position="46"/>
    </location>
</feature>
<dbReference type="PANTHER" id="PTHR30055">
    <property type="entry name" value="HTH-TYPE TRANSCRIPTIONAL REGULATOR RUTR"/>
    <property type="match status" value="1"/>
</dbReference>
<dbReference type="Proteomes" id="UP000192674">
    <property type="component" value="Unassembled WGS sequence"/>
</dbReference>
<gene>
    <name evidence="6" type="ORF">SAMN05661093_03567</name>
</gene>
<accession>A0A1W2DMQ2</accession>
<keyword evidence="2 4" id="KW-0238">DNA-binding</keyword>
<dbReference type="PROSITE" id="PS01081">
    <property type="entry name" value="HTH_TETR_1"/>
    <property type="match status" value="1"/>
</dbReference>
<dbReference type="FunFam" id="1.10.10.60:FF:000141">
    <property type="entry name" value="TetR family transcriptional regulator"/>
    <property type="match status" value="1"/>
</dbReference>
<dbReference type="GO" id="GO:0003700">
    <property type="term" value="F:DNA-binding transcription factor activity"/>
    <property type="evidence" value="ECO:0007669"/>
    <property type="project" value="TreeGrafter"/>
</dbReference>
<evidence type="ECO:0000313" key="7">
    <source>
        <dbReference type="Proteomes" id="UP000192674"/>
    </source>
</evidence>
<dbReference type="PANTHER" id="PTHR30055:SF146">
    <property type="entry name" value="HTH-TYPE TRANSCRIPTIONAL DUAL REGULATOR CECR"/>
    <property type="match status" value="1"/>
</dbReference>
<evidence type="ECO:0000256" key="3">
    <source>
        <dbReference type="ARBA" id="ARBA00023163"/>
    </source>
</evidence>
<dbReference type="OrthoDB" id="7186128at2"/>
<proteinExistence type="predicted"/>
<dbReference type="PROSITE" id="PS50977">
    <property type="entry name" value="HTH_TETR_2"/>
    <property type="match status" value="1"/>
</dbReference>
<reference evidence="6 7" key="1">
    <citation type="submission" date="2017-04" db="EMBL/GenBank/DDBJ databases">
        <authorList>
            <person name="Afonso C.L."/>
            <person name="Miller P.J."/>
            <person name="Scott M.A."/>
            <person name="Spackman E."/>
            <person name="Goraichik I."/>
            <person name="Dimitrov K.M."/>
            <person name="Suarez D.L."/>
            <person name="Swayne D.E."/>
        </authorList>
    </citation>
    <scope>NUCLEOTIDE SEQUENCE [LARGE SCALE GENOMIC DNA]</scope>
    <source>
        <strain evidence="6 7">DSM 43828</strain>
    </source>
</reference>
<organism evidence="6 7">
    <name type="scientific">Kibdelosporangium aridum</name>
    <dbReference type="NCBI Taxonomy" id="2030"/>
    <lineage>
        <taxon>Bacteria</taxon>
        <taxon>Bacillati</taxon>
        <taxon>Actinomycetota</taxon>
        <taxon>Actinomycetes</taxon>
        <taxon>Pseudonocardiales</taxon>
        <taxon>Pseudonocardiaceae</taxon>
        <taxon>Kibdelosporangium</taxon>
    </lineage>
</organism>
<dbReference type="InterPro" id="IPR050109">
    <property type="entry name" value="HTH-type_TetR-like_transc_reg"/>
</dbReference>
<evidence type="ECO:0000256" key="2">
    <source>
        <dbReference type="ARBA" id="ARBA00023125"/>
    </source>
</evidence>
<dbReference type="GO" id="GO:0000976">
    <property type="term" value="F:transcription cis-regulatory region binding"/>
    <property type="evidence" value="ECO:0007669"/>
    <property type="project" value="TreeGrafter"/>
</dbReference>
<dbReference type="Gene3D" id="1.10.357.10">
    <property type="entry name" value="Tetracycline Repressor, domain 2"/>
    <property type="match status" value="1"/>
</dbReference>
<keyword evidence="3" id="KW-0804">Transcription</keyword>
<keyword evidence="7" id="KW-1185">Reference proteome</keyword>
<dbReference type="RefSeq" id="WP_084427573.1">
    <property type="nucleotide sequence ID" value="NZ_FWXV01000002.1"/>
</dbReference>
<dbReference type="InterPro" id="IPR009057">
    <property type="entry name" value="Homeodomain-like_sf"/>
</dbReference>
<evidence type="ECO:0000256" key="1">
    <source>
        <dbReference type="ARBA" id="ARBA00023015"/>
    </source>
</evidence>
<protein>
    <submittedName>
        <fullName evidence="6">Transcriptional regulator, TetR family</fullName>
    </submittedName>
</protein>
<dbReference type="PRINTS" id="PR00455">
    <property type="entry name" value="HTHTETR"/>
</dbReference>
<name>A0A1W2DMQ2_KIBAR</name>
<dbReference type="Pfam" id="PF14246">
    <property type="entry name" value="TetR_C_7"/>
    <property type="match status" value="1"/>
</dbReference>
<feature type="domain" description="HTH tetR-type" evidence="5">
    <location>
        <begin position="4"/>
        <end position="64"/>
    </location>
</feature>
<evidence type="ECO:0000259" key="5">
    <source>
        <dbReference type="PROSITE" id="PS50977"/>
    </source>
</evidence>
<dbReference type="GO" id="GO:0045892">
    <property type="term" value="P:negative regulation of DNA-templated transcription"/>
    <property type="evidence" value="ECO:0007669"/>
    <property type="project" value="UniProtKB-ARBA"/>
</dbReference>
<evidence type="ECO:0000256" key="4">
    <source>
        <dbReference type="PROSITE-ProRule" id="PRU00335"/>
    </source>
</evidence>
<dbReference type="InterPro" id="IPR023772">
    <property type="entry name" value="DNA-bd_HTH_TetR-type_CS"/>
</dbReference>
<sequence length="190" mass="21623">MVRADKREAVMQAAMKVFGQVGYLLASIDVIAAEANVSTRTIYNHFDNKEKLFAEVLLTSSRQVAEAHEALIDRNLNDATDLETALVNLAEDWNRPTPQLADHFALSSRMAAEREHFPKEIYEAWRETGPWRVQRALASKFDELRDQGKLDMPDTRFAAHLLSVMLTEGRDYKQVVHAFLYGYVPRRSAG</sequence>